<keyword evidence="3" id="KW-1185">Reference proteome</keyword>
<dbReference type="KEGG" id="salf:SMD44_00190"/>
<evidence type="ECO:0000313" key="3">
    <source>
        <dbReference type="Proteomes" id="UP000195880"/>
    </source>
</evidence>
<dbReference type="EMBL" id="CP021748">
    <property type="protein sequence ID" value="ARX80792.1"/>
    <property type="molecule type" value="Genomic_DNA"/>
</dbReference>
<sequence length="133" mass="14257">MRRFEVDEGGAQSGRRRTRGDALQHPGGSQDGHVTGGEEEDERDRLQRDRRGQHGPSAEVVRQRPDGEQGAQQADHVQGEDDGEHPCGEVPLLLVDRVERGRHAGGGQEDDEDGGHAGEGGPAWQTVGVLVGT</sequence>
<dbReference type="Proteomes" id="UP000195880">
    <property type="component" value="Chromosome"/>
</dbReference>
<feature type="region of interest" description="Disordered" evidence="1">
    <location>
        <begin position="1"/>
        <end position="133"/>
    </location>
</feature>
<name>A0A1Z1W2Z7_9ACTN</name>
<dbReference type="AlphaFoldDB" id="A0A1Z1W2Z7"/>
<organism evidence="2 3">
    <name type="scientific">Streptomyces alboflavus</name>
    <dbReference type="NCBI Taxonomy" id="67267"/>
    <lineage>
        <taxon>Bacteria</taxon>
        <taxon>Bacillati</taxon>
        <taxon>Actinomycetota</taxon>
        <taxon>Actinomycetes</taxon>
        <taxon>Kitasatosporales</taxon>
        <taxon>Streptomycetaceae</taxon>
        <taxon>Streptomyces</taxon>
    </lineage>
</organism>
<evidence type="ECO:0000256" key="1">
    <source>
        <dbReference type="SAM" id="MobiDB-lite"/>
    </source>
</evidence>
<reference evidence="2 3" key="1">
    <citation type="submission" date="2017-05" db="EMBL/GenBank/DDBJ databases">
        <title>Streptomyces alboflavus Genome sequencing and assembly.</title>
        <authorList>
            <person name="Wang Y."/>
            <person name="Du B."/>
            <person name="Ding Y."/>
            <person name="Liu H."/>
            <person name="Hou Q."/>
            <person name="Liu K."/>
            <person name="Wang C."/>
            <person name="Yao L."/>
        </authorList>
    </citation>
    <scope>NUCLEOTIDE SEQUENCE [LARGE SCALE GENOMIC DNA]</scope>
    <source>
        <strain evidence="2 3">MDJK44</strain>
    </source>
</reference>
<accession>A0A1Z1W2Z7</accession>
<proteinExistence type="predicted"/>
<gene>
    <name evidence="2" type="ORF">SMD44_00190</name>
</gene>
<protein>
    <submittedName>
        <fullName evidence="2">Uncharacterized protein</fullName>
    </submittedName>
</protein>
<evidence type="ECO:0000313" key="2">
    <source>
        <dbReference type="EMBL" id="ARX80792.1"/>
    </source>
</evidence>
<feature type="compositionally biased region" description="Basic and acidic residues" evidence="1">
    <location>
        <begin position="43"/>
        <end position="52"/>
    </location>
</feature>